<name>A0A316ERF0_9BURK</name>
<comment type="caution">
    <text evidence="3">The sequence shown here is derived from an EMBL/GenBank/DDBJ whole genome shotgun (WGS) entry which is preliminary data.</text>
</comment>
<sequence length="494" mass="55015">MRLSSSFVWDMLLAAALLLMVGYCHAISSVHSPMLLVSTLLLTITVIIHWCLHTRERESSLADASVLLFEMLFLVVAPAVQRVYFDLQMVNTALIVEGYAIGTNLLCTLFIMVYVGTRHASLRRAAHYQATHRGRPLPPPGGERVLRLTMGKAIVLAGVAAVAALLSLKSIDLRAAEELVDATPAYLLQQKYFCFLPIPALLMLINVKGRKLLRQPFWLIIAVLLFGCVLLAQNPLIEKRNAIGPVYLSLLLLMMPWFSRTPRRQVTTLLLLTGVFFPLASIFTHVNPDAWDIAEILDPWMYFSHFLDLHYDAWSNIHTVMEMVNRDGPRYGEQLLGSLLFFVPHTLWEAKPHATGIDIGQFLMAYYKLDFDNLSSPLIAEGYIDFSVFGVVLVAVMLALASRFLDRLIHAGGPVGKPAGIYFSIYLIFVLRGALMVAVAYGSGAAMAFMTVSWFVTRRRRRVQRHAAPTAPATTPLHPIGSATRPAVRPPHRA</sequence>
<keyword evidence="2" id="KW-0472">Membrane</keyword>
<keyword evidence="4" id="KW-1185">Reference proteome</keyword>
<dbReference type="RefSeq" id="WP_109584791.1">
    <property type="nucleotide sequence ID" value="NZ_QGGT01000005.1"/>
</dbReference>
<dbReference type="OrthoDB" id="8229713at2"/>
<feature type="transmembrane region" description="Helical" evidence="2">
    <location>
        <begin position="64"/>
        <end position="81"/>
    </location>
</feature>
<evidence type="ECO:0000256" key="1">
    <source>
        <dbReference type="SAM" id="MobiDB-lite"/>
    </source>
</evidence>
<feature type="transmembrane region" description="Helical" evidence="2">
    <location>
        <begin position="36"/>
        <end position="52"/>
    </location>
</feature>
<dbReference type="EMBL" id="QGGT01000005">
    <property type="protein sequence ID" value="PWK33128.1"/>
    <property type="molecule type" value="Genomic_DNA"/>
</dbReference>
<feature type="compositionally biased region" description="Low complexity" evidence="1">
    <location>
        <begin position="467"/>
        <end position="476"/>
    </location>
</feature>
<feature type="transmembrane region" description="Helical" evidence="2">
    <location>
        <begin position="93"/>
        <end position="115"/>
    </location>
</feature>
<evidence type="ECO:0000313" key="4">
    <source>
        <dbReference type="Proteomes" id="UP000245754"/>
    </source>
</evidence>
<gene>
    <name evidence="3" type="ORF">C7419_105122</name>
</gene>
<dbReference type="Proteomes" id="UP000245754">
    <property type="component" value="Unassembled WGS sequence"/>
</dbReference>
<reference evidence="3 4" key="1">
    <citation type="submission" date="2018-05" db="EMBL/GenBank/DDBJ databases">
        <title>Genomic Encyclopedia of Type Strains, Phase IV (KMG-V): Genome sequencing to study the core and pangenomes of soil and plant-associated prokaryotes.</title>
        <authorList>
            <person name="Whitman W."/>
        </authorList>
    </citation>
    <scope>NUCLEOTIDE SEQUENCE [LARGE SCALE GENOMIC DNA]</scope>
    <source>
        <strain evidence="3 4">SLV-132</strain>
    </source>
</reference>
<feature type="transmembrane region" description="Helical" evidence="2">
    <location>
        <begin position="435"/>
        <end position="456"/>
    </location>
</feature>
<feature type="transmembrane region" description="Helical" evidence="2">
    <location>
        <begin position="408"/>
        <end position="429"/>
    </location>
</feature>
<protein>
    <recommendedName>
        <fullName evidence="5">O-antigen polysaccharide polymerase Wzy-like protein</fullName>
    </recommendedName>
</protein>
<feature type="transmembrane region" description="Helical" evidence="2">
    <location>
        <begin position="145"/>
        <end position="166"/>
    </location>
</feature>
<feature type="transmembrane region" description="Helical" evidence="2">
    <location>
        <begin position="242"/>
        <end position="259"/>
    </location>
</feature>
<feature type="transmembrane region" description="Helical" evidence="2">
    <location>
        <begin position="186"/>
        <end position="205"/>
    </location>
</feature>
<evidence type="ECO:0000256" key="2">
    <source>
        <dbReference type="SAM" id="Phobius"/>
    </source>
</evidence>
<keyword evidence="2" id="KW-0812">Transmembrane</keyword>
<evidence type="ECO:0000313" key="3">
    <source>
        <dbReference type="EMBL" id="PWK33128.1"/>
    </source>
</evidence>
<evidence type="ECO:0008006" key="5">
    <source>
        <dbReference type="Google" id="ProtNLM"/>
    </source>
</evidence>
<feature type="transmembrane region" description="Helical" evidence="2">
    <location>
        <begin position="383"/>
        <end position="401"/>
    </location>
</feature>
<organism evidence="3 4">
    <name type="scientific">Cupriavidus plantarum</name>
    <dbReference type="NCBI Taxonomy" id="942865"/>
    <lineage>
        <taxon>Bacteria</taxon>
        <taxon>Pseudomonadati</taxon>
        <taxon>Pseudomonadota</taxon>
        <taxon>Betaproteobacteria</taxon>
        <taxon>Burkholderiales</taxon>
        <taxon>Burkholderiaceae</taxon>
        <taxon>Cupriavidus</taxon>
    </lineage>
</organism>
<proteinExistence type="predicted"/>
<accession>A0A316ERF0</accession>
<keyword evidence="2" id="KW-1133">Transmembrane helix</keyword>
<feature type="transmembrane region" description="Helical" evidence="2">
    <location>
        <begin position="266"/>
        <end position="286"/>
    </location>
</feature>
<feature type="transmembrane region" description="Helical" evidence="2">
    <location>
        <begin position="217"/>
        <end position="236"/>
    </location>
</feature>
<feature type="region of interest" description="Disordered" evidence="1">
    <location>
        <begin position="466"/>
        <end position="494"/>
    </location>
</feature>
<dbReference type="AlphaFoldDB" id="A0A316ERF0"/>